<dbReference type="Pfam" id="PF00249">
    <property type="entry name" value="Myb_DNA-binding"/>
    <property type="match status" value="1"/>
</dbReference>
<dbReference type="InterPro" id="IPR001005">
    <property type="entry name" value="SANT/Myb"/>
</dbReference>
<dbReference type="Gene3D" id="1.10.10.60">
    <property type="entry name" value="Homeodomain-like"/>
    <property type="match status" value="1"/>
</dbReference>
<comment type="subcellular location">
    <subcellularLocation>
        <location evidence="1">Nucleus</location>
    </subcellularLocation>
</comment>
<evidence type="ECO:0000256" key="2">
    <source>
        <dbReference type="ARBA" id="ARBA00023015"/>
    </source>
</evidence>
<evidence type="ECO:0000259" key="10">
    <source>
        <dbReference type="PROSITE" id="PS51294"/>
    </source>
</evidence>
<evidence type="ECO:0000256" key="6">
    <source>
        <dbReference type="PROSITE-ProRule" id="PRU00047"/>
    </source>
</evidence>
<dbReference type="SUPFAM" id="SSF46689">
    <property type="entry name" value="Homeodomain-like"/>
    <property type="match status" value="1"/>
</dbReference>
<evidence type="ECO:0000259" key="7">
    <source>
        <dbReference type="PROSITE" id="PS50090"/>
    </source>
</evidence>
<proteinExistence type="predicted"/>
<dbReference type="PROSITE" id="PS50090">
    <property type="entry name" value="MYB_LIKE"/>
    <property type="match status" value="1"/>
</dbReference>
<evidence type="ECO:0000256" key="1">
    <source>
        <dbReference type="ARBA" id="ARBA00004123"/>
    </source>
</evidence>
<protein>
    <submittedName>
        <fullName evidence="11">Uncharacterized protein</fullName>
    </submittedName>
</protein>
<dbReference type="GO" id="GO:0009723">
    <property type="term" value="P:response to ethylene"/>
    <property type="evidence" value="ECO:0007669"/>
    <property type="project" value="TreeGrafter"/>
</dbReference>
<comment type="caution">
    <text evidence="11">The sequence shown here is derived from an EMBL/GenBank/DDBJ whole genome shotgun (WGS) entry which is preliminary data.</text>
</comment>
<dbReference type="InterPro" id="IPR001878">
    <property type="entry name" value="Znf_CCHC"/>
</dbReference>
<dbReference type="CDD" id="cd00167">
    <property type="entry name" value="SANT"/>
    <property type="match status" value="1"/>
</dbReference>
<evidence type="ECO:0000256" key="3">
    <source>
        <dbReference type="ARBA" id="ARBA00023125"/>
    </source>
</evidence>
<evidence type="ECO:0000256" key="4">
    <source>
        <dbReference type="ARBA" id="ARBA00023163"/>
    </source>
</evidence>
<dbReference type="PANTHER" id="PTHR44191:SF62">
    <property type="entry name" value="OS04G0341900 PROTEIN"/>
    <property type="match status" value="1"/>
</dbReference>
<dbReference type="InterPro" id="IPR052245">
    <property type="entry name" value="Plant_Stress_Dev_TF"/>
</dbReference>
<dbReference type="OrthoDB" id="118550at2759"/>
<dbReference type="InterPro" id="IPR009057">
    <property type="entry name" value="Homeodomain-like_sf"/>
</dbReference>
<dbReference type="AlphaFoldDB" id="A0A9Q1QGC2"/>
<keyword evidence="3" id="KW-0238">DNA-binding</keyword>
<keyword evidence="6" id="KW-0479">Metal-binding</keyword>
<evidence type="ECO:0000256" key="5">
    <source>
        <dbReference type="ARBA" id="ARBA00023242"/>
    </source>
</evidence>
<dbReference type="NCBIfam" id="TIGR01557">
    <property type="entry name" value="myb_SHAQKYF"/>
    <property type="match status" value="1"/>
</dbReference>
<keyword evidence="4" id="KW-0804">Transcription</keyword>
<dbReference type="PROSITE" id="PS51294">
    <property type="entry name" value="HTH_MYB"/>
    <property type="match status" value="1"/>
</dbReference>
<sequence>MGRKCSQCGKIGHNSRTCSKGKGVGRKIKLFGVQIDASSKLNSNLSSSAASSPPSLAAILNMKKSLSTGSLQSSSSSCSCSLPSTPSSSSNSHISSLEENLDKFVPGYVSDGRPQQKRKGVPWTEEEHKTFLRGLEKLGKGDWRGISREFVRTRTPTQVASHAQKYFLRQLHIHKFHKLTRSAFRPSVFDAVKSNYLAFEKAEDSKCKCKPSGHSIQFGLSSSPKTTSSMHNKHEFGEPLLSNIWEQDLKQSSPNEELNLELTLESGKGAKDSSKMPSSPCLISFAI</sequence>
<dbReference type="InterPro" id="IPR006447">
    <property type="entry name" value="Myb_dom_plants"/>
</dbReference>
<feature type="domain" description="HTH myb-type" evidence="10">
    <location>
        <begin position="115"/>
        <end position="171"/>
    </location>
</feature>
<dbReference type="InterPro" id="IPR017930">
    <property type="entry name" value="Myb_dom"/>
</dbReference>
<dbReference type="Proteomes" id="UP001153076">
    <property type="component" value="Unassembled WGS sequence"/>
</dbReference>
<dbReference type="GO" id="GO:0009739">
    <property type="term" value="P:response to gibberellin"/>
    <property type="evidence" value="ECO:0007669"/>
    <property type="project" value="TreeGrafter"/>
</dbReference>
<keyword evidence="6" id="KW-0862">Zinc</keyword>
<keyword evidence="2" id="KW-0805">Transcription regulation</keyword>
<dbReference type="PANTHER" id="PTHR44191">
    <property type="entry name" value="TRANSCRIPTION FACTOR KUA1"/>
    <property type="match status" value="1"/>
</dbReference>
<keyword evidence="6" id="KW-0863">Zinc-finger</keyword>
<dbReference type="InterPro" id="IPR017884">
    <property type="entry name" value="SANT_dom"/>
</dbReference>
<dbReference type="FunFam" id="1.10.10.60:FF:000009">
    <property type="entry name" value="transcription factor MYB1R1"/>
    <property type="match status" value="1"/>
</dbReference>
<evidence type="ECO:0000259" key="8">
    <source>
        <dbReference type="PROSITE" id="PS50158"/>
    </source>
</evidence>
<dbReference type="GO" id="GO:0003677">
    <property type="term" value="F:DNA binding"/>
    <property type="evidence" value="ECO:0007669"/>
    <property type="project" value="UniProtKB-KW"/>
</dbReference>
<dbReference type="EMBL" id="JAKOGI010000166">
    <property type="protein sequence ID" value="KAJ8441418.1"/>
    <property type="molecule type" value="Genomic_DNA"/>
</dbReference>
<name>A0A9Q1QGC2_9CARY</name>
<feature type="domain" description="SANT" evidence="9">
    <location>
        <begin position="123"/>
        <end position="171"/>
    </location>
</feature>
<keyword evidence="5" id="KW-0539">Nucleus</keyword>
<feature type="domain" description="CCHC-type" evidence="8">
    <location>
        <begin position="3"/>
        <end position="20"/>
    </location>
</feature>
<reference evidence="11" key="1">
    <citation type="submission" date="2022-04" db="EMBL/GenBank/DDBJ databases">
        <title>Carnegiea gigantea Genome sequencing and assembly v2.</title>
        <authorList>
            <person name="Copetti D."/>
            <person name="Sanderson M.J."/>
            <person name="Burquez A."/>
            <person name="Wojciechowski M.F."/>
        </authorList>
    </citation>
    <scope>NUCLEOTIDE SEQUENCE</scope>
    <source>
        <strain evidence="11">SGP5-SGP5p</strain>
        <tissue evidence="11">Aerial part</tissue>
    </source>
</reference>
<organism evidence="11 12">
    <name type="scientific">Carnegiea gigantea</name>
    <dbReference type="NCBI Taxonomy" id="171969"/>
    <lineage>
        <taxon>Eukaryota</taxon>
        <taxon>Viridiplantae</taxon>
        <taxon>Streptophyta</taxon>
        <taxon>Embryophyta</taxon>
        <taxon>Tracheophyta</taxon>
        <taxon>Spermatophyta</taxon>
        <taxon>Magnoliopsida</taxon>
        <taxon>eudicotyledons</taxon>
        <taxon>Gunneridae</taxon>
        <taxon>Pentapetalae</taxon>
        <taxon>Caryophyllales</taxon>
        <taxon>Cactineae</taxon>
        <taxon>Cactaceae</taxon>
        <taxon>Cactoideae</taxon>
        <taxon>Echinocereeae</taxon>
        <taxon>Carnegiea</taxon>
    </lineage>
</organism>
<evidence type="ECO:0000313" key="11">
    <source>
        <dbReference type="EMBL" id="KAJ8441418.1"/>
    </source>
</evidence>
<dbReference type="PROSITE" id="PS50158">
    <property type="entry name" value="ZF_CCHC"/>
    <property type="match status" value="1"/>
</dbReference>
<evidence type="ECO:0000313" key="12">
    <source>
        <dbReference type="Proteomes" id="UP001153076"/>
    </source>
</evidence>
<keyword evidence="12" id="KW-1185">Reference proteome</keyword>
<evidence type="ECO:0000259" key="9">
    <source>
        <dbReference type="PROSITE" id="PS51293"/>
    </source>
</evidence>
<accession>A0A9Q1QGC2</accession>
<gene>
    <name evidence="11" type="ORF">Cgig2_023604</name>
</gene>
<dbReference type="SMART" id="SM00717">
    <property type="entry name" value="SANT"/>
    <property type="match status" value="1"/>
</dbReference>
<dbReference type="PROSITE" id="PS51293">
    <property type="entry name" value="SANT"/>
    <property type="match status" value="1"/>
</dbReference>
<dbReference type="GO" id="GO:0006355">
    <property type="term" value="P:regulation of DNA-templated transcription"/>
    <property type="evidence" value="ECO:0007669"/>
    <property type="project" value="UniProtKB-ARBA"/>
</dbReference>
<dbReference type="GO" id="GO:0008270">
    <property type="term" value="F:zinc ion binding"/>
    <property type="evidence" value="ECO:0007669"/>
    <property type="project" value="UniProtKB-KW"/>
</dbReference>
<dbReference type="GO" id="GO:0005634">
    <property type="term" value="C:nucleus"/>
    <property type="evidence" value="ECO:0007669"/>
    <property type="project" value="UniProtKB-SubCell"/>
</dbReference>
<feature type="domain" description="Myb-like" evidence="7">
    <location>
        <begin position="115"/>
        <end position="167"/>
    </location>
</feature>